<feature type="domain" description="Reverse transcriptase" evidence="1">
    <location>
        <begin position="242"/>
        <end position="473"/>
    </location>
</feature>
<reference evidence="2" key="2">
    <citation type="submission" date="2025-08" db="UniProtKB">
        <authorList>
            <consortium name="Ensembl"/>
        </authorList>
    </citation>
    <scope>IDENTIFICATION</scope>
</reference>
<dbReference type="AlphaFoldDB" id="A0A096MC09"/>
<protein>
    <recommendedName>
        <fullName evidence="1">Reverse transcriptase domain-containing protein</fullName>
    </recommendedName>
</protein>
<organism evidence="2 3">
    <name type="scientific">Poecilia formosa</name>
    <name type="common">Amazon molly</name>
    <name type="synonym">Limia formosa</name>
    <dbReference type="NCBI Taxonomy" id="48698"/>
    <lineage>
        <taxon>Eukaryota</taxon>
        <taxon>Metazoa</taxon>
        <taxon>Chordata</taxon>
        <taxon>Craniata</taxon>
        <taxon>Vertebrata</taxon>
        <taxon>Euteleostomi</taxon>
        <taxon>Actinopterygii</taxon>
        <taxon>Neopterygii</taxon>
        <taxon>Teleostei</taxon>
        <taxon>Neoteleostei</taxon>
        <taxon>Acanthomorphata</taxon>
        <taxon>Ovalentaria</taxon>
        <taxon>Atherinomorphae</taxon>
        <taxon>Cyprinodontiformes</taxon>
        <taxon>Poeciliidae</taxon>
        <taxon>Poeciliinae</taxon>
        <taxon>Poecilia</taxon>
    </lineage>
</organism>
<accession>A0A096MC09</accession>
<evidence type="ECO:0000259" key="1">
    <source>
        <dbReference type="PROSITE" id="PS50878"/>
    </source>
</evidence>
<keyword evidence="3" id="KW-1185">Reference proteome</keyword>
<dbReference type="EMBL" id="AYCK01025703">
    <property type="status" value="NOT_ANNOTATED_CDS"/>
    <property type="molecule type" value="Genomic_DNA"/>
</dbReference>
<name>A0A096MC09_POEFO</name>
<dbReference type="InterPro" id="IPR000477">
    <property type="entry name" value="RT_dom"/>
</dbReference>
<dbReference type="Ensembl" id="ENSPFOT00000023519.1">
    <property type="protein sequence ID" value="ENSPFOP00000028950.1"/>
    <property type="gene ID" value="ENSPFOG00000023623.1"/>
</dbReference>
<dbReference type="OMA" id="ECINNES"/>
<dbReference type="Proteomes" id="UP000028760">
    <property type="component" value="Unassembled WGS sequence"/>
</dbReference>
<dbReference type="GeneTree" id="ENSGT00940000163737"/>
<evidence type="ECO:0000313" key="3">
    <source>
        <dbReference type="Proteomes" id="UP000028760"/>
    </source>
</evidence>
<dbReference type="STRING" id="48698.ENSPFOP00000028950"/>
<dbReference type="eggNOG" id="KOG1075">
    <property type="taxonomic scope" value="Eukaryota"/>
</dbReference>
<dbReference type="SUPFAM" id="SSF56672">
    <property type="entry name" value="DNA/RNA polymerases"/>
    <property type="match status" value="1"/>
</dbReference>
<proteinExistence type="predicted"/>
<dbReference type="PANTHER" id="PTHR31635:SF196">
    <property type="entry name" value="REVERSE TRANSCRIPTASE DOMAIN-CONTAINING PROTEIN-RELATED"/>
    <property type="match status" value="1"/>
</dbReference>
<dbReference type="CDD" id="cd01650">
    <property type="entry name" value="RT_nLTR_like"/>
    <property type="match status" value="1"/>
</dbReference>
<evidence type="ECO:0000313" key="2">
    <source>
        <dbReference type="Ensembl" id="ENSPFOP00000028950.1"/>
    </source>
</evidence>
<dbReference type="InterPro" id="IPR043502">
    <property type="entry name" value="DNA/RNA_pol_sf"/>
</dbReference>
<dbReference type="PROSITE" id="PS50878">
    <property type="entry name" value="RT_POL"/>
    <property type="match status" value="1"/>
</dbReference>
<reference evidence="2" key="3">
    <citation type="submission" date="2025-09" db="UniProtKB">
        <authorList>
            <consortium name="Ensembl"/>
        </authorList>
    </citation>
    <scope>IDENTIFICATION</scope>
</reference>
<reference evidence="3" key="1">
    <citation type="submission" date="2013-10" db="EMBL/GenBank/DDBJ databases">
        <authorList>
            <person name="Schartl M."/>
            <person name="Warren W."/>
        </authorList>
    </citation>
    <scope>NUCLEOTIDE SEQUENCE [LARGE SCALE GENOMIC DNA]</scope>
    <source>
        <strain evidence="3">female</strain>
    </source>
</reference>
<sequence>SLLKHDYIIRSLISLIDRYWSKANTENAFGLNWELMKFEIGKYLRKCGKEISRKKKQTEDFIISNLMTLSLTSVDQMSDQERNYFSQLQNSLDEMYQMRAKGAFIRSRQRWLEEGEQNSAYFFNLEKSRYNSNTIHKLKINENVCNDPREITSFCADFYRLLYSSTYNSEYAAQFFDALPNLKKIDESNKLFCDQTFSLPEILGAIKHLKMNKSPGVDGLSSEFYKLFSKQLAPFLLQVYLESFVRGTLPATLTQGLTTLIPKPKKYILLLDNWRPICLLNNDYKILALVLAKRLKNALQDIIDESQSGFMKGRHISNNIRLILDIIDLIEDVFIKAIQTLYANGNSAIKLKSGTSPRFQLHRGIRQGCPVSPYLFLLAGQLLSTHLRASPIQGINIANRSLLISQLADDTTLFLCDSEQVPLALDSIQIFSRASGLYLNINKCELFAIKDCTLSSISNIPIKQNVVYLGITITKNDKNRCVENLSQAITRTRTKLNLWLHRDLTLRGRTLLSKAEGLSSLVYLASPLFVDNNTCKEIDQLLLNFLWKHKIHYIKKSVIMNPIDMGGLDFLTFSTLNNTLKVKWIKQYLSCPSSCWNFIPNYLFSQLIG</sequence>
<dbReference type="Pfam" id="PF00078">
    <property type="entry name" value="RVT_1"/>
    <property type="match status" value="1"/>
</dbReference>
<dbReference type="PANTHER" id="PTHR31635">
    <property type="entry name" value="REVERSE TRANSCRIPTASE DOMAIN-CONTAINING PROTEIN-RELATED"/>
    <property type="match status" value="1"/>
</dbReference>